<organism evidence="1">
    <name type="scientific">Anguilla anguilla</name>
    <name type="common">European freshwater eel</name>
    <name type="synonym">Muraena anguilla</name>
    <dbReference type="NCBI Taxonomy" id="7936"/>
    <lineage>
        <taxon>Eukaryota</taxon>
        <taxon>Metazoa</taxon>
        <taxon>Chordata</taxon>
        <taxon>Craniata</taxon>
        <taxon>Vertebrata</taxon>
        <taxon>Euteleostomi</taxon>
        <taxon>Actinopterygii</taxon>
        <taxon>Neopterygii</taxon>
        <taxon>Teleostei</taxon>
        <taxon>Anguilliformes</taxon>
        <taxon>Anguillidae</taxon>
        <taxon>Anguilla</taxon>
    </lineage>
</organism>
<name>A0A0E9VM75_ANGAN</name>
<accession>A0A0E9VM75</accession>
<proteinExistence type="predicted"/>
<dbReference type="EMBL" id="GBXM01030269">
    <property type="protein sequence ID" value="JAH78308.1"/>
    <property type="molecule type" value="Transcribed_RNA"/>
</dbReference>
<protein>
    <submittedName>
        <fullName evidence="1">Uncharacterized protein</fullName>
    </submittedName>
</protein>
<dbReference type="AlphaFoldDB" id="A0A0E9VM75"/>
<evidence type="ECO:0000313" key="1">
    <source>
        <dbReference type="EMBL" id="JAH78308.1"/>
    </source>
</evidence>
<reference evidence="1" key="1">
    <citation type="submission" date="2014-11" db="EMBL/GenBank/DDBJ databases">
        <authorList>
            <person name="Amaro Gonzalez C."/>
        </authorList>
    </citation>
    <scope>NUCLEOTIDE SEQUENCE</scope>
</reference>
<sequence length="52" mass="6046">MFRVIQGKMLRECLRKDQGTFKEYPGNVLGKSRELSLLCDRGKSRGQSRCRI</sequence>
<reference evidence="1" key="2">
    <citation type="journal article" date="2015" name="Fish Shellfish Immunol.">
        <title>Early steps in the European eel (Anguilla anguilla)-Vibrio vulnificus interaction in the gills: Role of the RtxA13 toxin.</title>
        <authorList>
            <person name="Callol A."/>
            <person name="Pajuelo D."/>
            <person name="Ebbesson L."/>
            <person name="Teles M."/>
            <person name="MacKenzie S."/>
            <person name="Amaro C."/>
        </authorList>
    </citation>
    <scope>NUCLEOTIDE SEQUENCE</scope>
</reference>